<protein>
    <submittedName>
        <fullName evidence="1">Uncharacterized protein</fullName>
    </submittedName>
</protein>
<reference evidence="1 2" key="1">
    <citation type="submission" date="2015-03" db="EMBL/GenBank/DDBJ databases">
        <title>RNA-seq based gene annotation and comparative genomics of four Zymoseptoria species reveal species-specific pathogenicity related genes and transposable element activity.</title>
        <authorList>
            <person name="Grandaubert J."/>
            <person name="Bhattacharyya A."/>
            <person name="Stukenbrock E.H."/>
        </authorList>
    </citation>
    <scope>NUCLEOTIDE SEQUENCE [LARGE SCALE GENOMIC DNA]</scope>
    <source>
        <strain evidence="1 2">Zb18110</strain>
    </source>
</reference>
<dbReference type="Proteomes" id="UP000033647">
    <property type="component" value="Unassembled WGS sequence"/>
</dbReference>
<proteinExistence type="predicted"/>
<evidence type="ECO:0000313" key="1">
    <source>
        <dbReference type="EMBL" id="KJX95743.1"/>
    </source>
</evidence>
<dbReference type="EMBL" id="LAFY01001044">
    <property type="protein sequence ID" value="KJX95743.1"/>
    <property type="molecule type" value="Genomic_DNA"/>
</dbReference>
<sequence length="171" mass="19605">MPHCLEDRPSAPRQFPDCSPELRHFAEFGVNIRAIEASDAEVGSLASWIVLKMFYPESRENNPLRLVLVTDKPLDFVVLLADEVAEKTPRSNPDGHQEFLFVSQHDEIHLPVCLSEHGHEHLRSALERSLAKYRQLPKEEKAPIVQWSDYSWSQLQLRLSRWLEGRGVADG</sequence>
<keyword evidence="2" id="KW-1185">Reference proteome</keyword>
<gene>
    <name evidence="1" type="ORF">TI39_contig1053g00005</name>
</gene>
<name>A0A0F4GEA4_9PEZI</name>
<accession>A0A0F4GEA4</accession>
<comment type="caution">
    <text evidence="1">The sequence shown here is derived from an EMBL/GenBank/DDBJ whole genome shotgun (WGS) entry which is preliminary data.</text>
</comment>
<organism evidence="1 2">
    <name type="scientific">Zymoseptoria brevis</name>
    <dbReference type="NCBI Taxonomy" id="1047168"/>
    <lineage>
        <taxon>Eukaryota</taxon>
        <taxon>Fungi</taxon>
        <taxon>Dikarya</taxon>
        <taxon>Ascomycota</taxon>
        <taxon>Pezizomycotina</taxon>
        <taxon>Dothideomycetes</taxon>
        <taxon>Dothideomycetidae</taxon>
        <taxon>Mycosphaerellales</taxon>
        <taxon>Mycosphaerellaceae</taxon>
        <taxon>Zymoseptoria</taxon>
    </lineage>
</organism>
<evidence type="ECO:0000313" key="2">
    <source>
        <dbReference type="Proteomes" id="UP000033647"/>
    </source>
</evidence>
<dbReference type="AlphaFoldDB" id="A0A0F4GEA4"/>